<evidence type="ECO:0000313" key="1">
    <source>
        <dbReference type="EMBL" id="SNB60452.1"/>
    </source>
</evidence>
<dbReference type="AlphaFoldDB" id="A0A212QM44"/>
<protein>
    <submittedName>
        <fullName evidence="1">Uncharacterized protein</fullName>
    </submittedName>
</protein>
<accession>A0A212QM44</accession>
<proteinExistence type="predicted"/>
<reference evidence="2" key="1">
    <citation type="submission" date="2017-06" db="EMBL/GenBank/DDBJ databases">
        <authorList>
            <person name="Varghese N."/>
            <person name="Submissions S."/>
        </authorList>
    </citation>
    <scope>NUCLEOTIDE SEQUENCE [LARGE SCALE GENOMIC DNA]</scope>
    <source>
        <strain evidence="2">JAD2</strain>
    </source>
</reference>
<sequence>MEELAKCQPELAEWALTADDRGFIVEMSWMEEVKNETWVFCVASLDSGGGLGGTYTEPWGWKQPDLRIQPPRTPDPIATLASGAFLSGSSSATSFEPPPFIRYAAEFPQRTVRQEAQVRIRIADGPESVQEQQYRVERVVLTGSDGYPVQVYTREVDPRGFLRYESLADQEEERSFYNSDPPLCFRKQSGPKASVLQTGLPSRAIVERLESSGYRLTGQMTFPTPEPDLLMLPVRGEVPSWIQRWERVEEVPDGGRRVWVLGVDPAGWVVYALGRSEMKGQARWTEYEEIRGPVMVEERRETLRLSVETEQRCQRIGWITSR</sequence>
<name>A0A212QM44_9CHLR</name>
<evidence type="ECO:0000313" key="2">
    <source>
        <dbReference type="Proteomes" id="UP000197025"/>
    </source>
</evidence>
<organism evidence="1 2">
    <name type="scientific">Thermoflexus hugenholtzii JAD2</name>
    <dbReference type="NCBI Taxonomy" id="877466"/>
    <lineage>
        <taxon>Bacteria</taxon>
        <taxon>Bacillati</taxon>
        <taxon>Chloroflexota</taxon>
        <taxon>Thermoflexia</taxon>
        <taxon>Thermoflexales</taxon>
        <taxon>Thermoflexaceae</taxon>
        <taxon>Thermoflexus</taxon>
    </lineage>
</organism>
<dbReference type="EMBL" id="FYEK01000010">
    <property type="protein sequence ID" value="SNB60452.1"/>
    <property type="molecule type" value="Genomic_DNA"/>
</dbReference>
<keyword evidence="2" id="KW-1185">Reference proteome</keyword>
<dbReference type="Proteomes" id="UP000197025">
    <property type="component" value="Unassembled WGS sequence"/>
</dbReference>
<gene>
    <name evidence="1" type="ORF">SAMN02746019_00025310</name>
</gene>
<dbReference type="InParanoid" id="A0A212QM44"/>